<dbReference type="STRING" id="441620.Mpop_2393"/>
<evidence type="ECO:0000313" key="1">
    <source>
        <dbReference type="EMBL" id="ACB80555.1"/>
    </source>
</evidence>
<dbReference type="KEGG" id="mpo:Mpop_2393"/>
<sequence length="78" mass="8701">MTFDWGAWGFELKARSVLAIVSRGDVGVTVGSYGLAAMWGHAPIPGVHLERPSGNRHWHWDEVRSWFTRKPLASLDAV</sequence>
<name>B1Z9E9_METPB</name>
<dbReference type="EMBL" id="CP001029">
    <property type="protein sequence ID" value="ACB80555.1"/>
    <property type="molecule type" value="Genomic_DNA"/>
</dbReference>
<dbReference type="AlphaFoldDB" id="B1Z9E9"/>
<gene>
    <name evidence="1" type="ordered locus">Mpop_2393</name>
</gene>
<accession>B1Z9E9</accession>
<dbReference type="Proteomes" id="UP000007136">
    <property type="component" value="Chromosome"/>
</dbReference>
<dbReference type="HOGENOM" id="CLU_2617970_0_0_5"/>
<organism evidence="1 2">
    <name type="scientific">Methylorubrum populi (strain ATCC BAA-705 / NCIMB 13946 / BJ001)</name>
    <name type="common">Methylobacterium populi</name>
    <dbReference type="NCBI Taxonomy" id="441620"/>
    <lineage>
        <taxon>Bacteria</taxon>
        <taxon>Pseudomonadati</taxon>
        <taxon>Pseudomonadota</taxon>
        <taxon>Alphaproteobacteria</taxon>
        <taxon>Hyphomicrobiales</taxon>
        <taxon>Methylobacteriaceae</taxon>
        <taxon>Methylorubrum</taxon>
    </lineage>
</organism>
<reference evidence="1" key="1">
    <citation type="submission" date="2008-04" db="EMBL/GenBank/DDBJ databases">
        <title>Complete sequence of chromosome of Methylobacterium populi BJ001.</title>
        <authorList>
            <consortium name="US DOE Joint Genome Institute"/>
            <person name="Copeland A."/>
            <person name="Lucas S."/>
            <person name="Lapidus A."/>
            <person name="Glavina del Rio T."/>
            <person name="Dalin E."/>
            <person name="Tice H."/>
            <person name="Bruce D."/>
            <person name="Goodwin L."/>
            <person name="Pitluck S."/>
            <person name="Chertkov O."/>
            <person name="Brettin T."/>
            <person name="Detter J.C."/>
            <person name="Han C."/>
            <person name="Kuske C.R."/>
            <person name="Schmutz J."/>
            <person name="Larimer F."/>
            <person name="Land M."/>
            <person name="Hauser L."/>
            <person name="Kyrpides N."/>
            <person name="Mikhailova N."/>
            <person name="Marx C."/>
            <person name="Richardson P."/>
        </authorList>
    </citation>
    <scope>NUCLEOTIDE SEQUENCE [LARGE SCALE GENOMIC DNA]</scope>
    <source>
        <strain evidence="1">BJ001</strain>
    </source>
</reference>
<evidence type="ECO:0000313" key="2">
    <source>
        <dbReference type="Proteomes" id="UP000007136"/>
    </source>
</evidence>
<protein>
    <submittedName>
        <fullName evidence="1">Uncharacterized protein</fullName>
    </submittedName>
</protein>
<proteinExistence type="predicted"/>